<protein>
    <submittedName>
        <fullName evidence="2">NAD(P)-dependent oxidoreductase</fullName>
    </submittedName>
</protein>
<dbReference type="GO" id="GO:0016491">
    <property type="term" value="F:oxidoreductase activity"/>
    <property type="evidence" value="ECO:0007669"/>
    <property type="project" value="InterPro"/>
</dbReference>
<dbReference type="EMBL" id="VUOA01000124">
    <property type="protein sequence ID" value="KAA2228695.1"/>
    <property type="molecule type" value="Genomic_DNA"/>
</dbReference>
<dbReference type="Gene3D" id="3.40.50.720">
    <property type="entry name" value="NAD(P)-binding Rossmann-like Domain"/>
    <property type="match status" value="1"/>
</dbReference>
<dbReference type="AlphaFoldDB" id="A0A5B2US09"/>
<dbReference type="RefSeq" id="WP_188312155.1">
    <property type="nucleotide sequence ID" value="NZ_VUOA01000124.1"/>
</dbReference>
<accession>A0A5B2US09</accession>
<proteinExistence type="predicted"/>
<dbReference type="PANTHER" id="PTHR43060:SF15">
    <property type="entry name" value="3-HYDROXYISOBUTYRATE DEHYDROGENASE-LIKE 1, MITOCHONDRIAL-RELATED"/>
    <property type="match status" value="1"/>
</dbReference>
<feature type="domain" description="6-phosphogluconate dehydrogenase NADP-binding" evidence="1">
    <location>
        <begin position="6"/>
        <end position="74"/>
    </location>
</feature>
<dbReference type="GO" id="GO:0050661">
    <property type="term" value="F:NADP binding"/>
    <property type="evidence" value="ECO:0007669"/>
    <property type="project" value="InterPro"/>
</dbReference>
<dbReference type="PROSITE" id="PS00895">
    <property type="entry name" value="3_HYDROXYISOBUT_DH"/>
    <property type="match status" value="1"/>
</dbReference>
<organism evidence="2 3">
    <name type="scientific">Salinarimonas soli</name>
    <dbReference type="NCBI Taxonomy" id="1638099"/>
    <lineage>
        <taxon>Bacteria</taxon>
        <taxon>Pseudomonadati</taxon>
        <taxon>Pseudomonadota</taxon>
        <taxon>Alphaproteobacteria</taxon>
        <taxon>Hyphomicrobiales</taxon>
        <taxon>Salinarimonadaceae</taxon>
        <taxon>Salinarimonas</taxon>
    </lineage>
</organism>
<gene>
    <name evidence="2" type="ORF">F0L46_25475</name>
</gene>
<reference evidence="2 3" key="1">
    <citation type="submission" date="2019-09" db="EMBL/GenBank/DDBJ databases">
        <title>Salinarimonas rosea gen. nov., sp. nov., a new member of the a-2 subgroup of the Proteobacteria.</title>
        <authorList>
            <person name="Liu J."/>
        </authorList>
    </citation>
    <scope>NUCLEOTIDE SEQUENCE [LARGE SCALE GENOMIC DNA]</scope>
    <source>
        <strain evidence="2 3">BN140002</strain>
    </source>
</reference>
<dbReference type="SUPFAM" id="SSF51735">
    <property type="entry name" value="NAD(P)-binding Rossmann-fold domains"/>
    <property type="match status" value="1"/>
</dbReference>
<sequence length="77" mass="8074">MSESERIGFIGLGLMGLGMAKNILEKGYPLTVMGNRIRAPVEDMVGRGATEARSARGVAGNATFVCLCVTASPQEES</sequence>
<evidence type="ECO:0000313" key="2">
    <source>
        <dbReference type="EMBL" id="KAA2228695.1"/>
    </source>
</evidence>
<keyword evidence="3" id="KW-1185">Reference proteome</keyword>
<dbReference type="InterPro" id="IPR036291">
    <property type="entry name" value="NAD(P)-bd_dom_sf"/>
</dbReference>
<evidence type="ECO:0000259" key="1">
    <source>
        <dbReference type="Pfam" id="PF03446"/>
    </source>
</evidence>
<reference evidence="2 3" key="2">
    <citation type="submission" date="2019-09" db="EMBL/GenBank/DDBJ databases">
        <authorList>
            <person name="Jin C."/>
        </authorList>
    </citation>
    <scope>NUCLEOTIDE SEQUENCE [LARGE SCALE GENOMIC DNA]</scope>
    <source>
        <strain evidence="2 3">BN140002</strain>
    </source>
</reference>
<dbReference type="InterPro" id="IPR006115">
    <property type="entry name" value="6PGDH_NADP-bd"/>
</dbReference>
<evidence type="ECO:0000313" key="3">
    <source>
        <dbReference type="Proteomes" id="UP000323142"/>
    </source>
</evidence>
<dbReference type="InterPro" id="IPR002204">
    <property type="entry name" value="3-OH-isobutyrate_DH-rel_CS"/>
</dbReference>
<dbReference type="PANTHER" id="PTHR43060">
    <property type="entry name" value="3-HYDROXYISOBUTYRATE DEHYDROGENASE-LIKE 1, MITOCHONDRIAL-RELATED"/>
    <property type="match status" value="1"/>
</dbReference>
<dbReference type="Pfam" id="PF03446">
    <property type="entry name" value="NAD_binding_2"/>
    <property type="match status" value="1"/>
</dbReference>
<dbReference type="GO" id="GO:0016054">
    <property type="term" value="P:organic acid catabolic process"/>
    <property type="evidence" value="ECO:0007669"/>
    <property type="project" value="UniProtKB-ARBA"/>
</dbReference>
<name>A0A5B2US09_9HYPH</name>
<dbReference type="Proteomes" id="UP000323142">
    <property type="component" value="Unassembled WGS sequence"/>
</dbReference>
<feature type="non-terminal residue" evidence="2">
    <location>
        <position position="77"/>
    </location>
</feature>
<comment type="caution">
    <text evidence="2">The sequence shown here is derived from an EMBL/GenBank/DDBJ whole genome shotgun (WGS) entry which is preliminary data.</text>
</comment>